<dbReference type="GO" id="GO:0005886">
    <property type="term" value="C:plasma membrane"/>
    <property type="evidence" value="ECO:0007669"/>
    <property type="project" value="InterPro"/>
</dbReference>
<name>A0A9P1IAE5_9PELO</name>
<reference evidence="1" key="1">
    <citation type="submission" date="2022-11" db="EMBL/GenBank/DDBJ databases">
        <authorList>
            <person name="Kikuchi T."/>
        </authorList>
    </citation>
    <scope>NUCLEOTIDE SEQUENCE</scope>
    <source>
        <strain evidence="1">PS1010</strain>
    </source>
</reference>
<dbReference type="AlphaFoldDB" id="A0A9P1IAE5"/>
<organism evidence="1 2">
    <name type="scientific">Caenorhabditis angaria</name>
    <dbReference type="NCBI Taxonomy" id="860376"/>
    <lineage>
        <taxon>Eukaryota</taxon>
        <taxon>Metazoa</taxon>
        <taxon>Ecdysozoa</taxon>
        <taxon>Nematoda</taxon>
        <taxon>Chromadorea</taxon>
        <taxon>Rhabditida</taxon>
        <taxon>Rhabditina</taxon>
        <taxon>Rhabditomorpha</taxon>
        <taxon>Rhabditoidea</taxon>
        <taxon>Rhabditidae</taxon>
        <taxon>Peloderinae</taxon>
        <taxon>Caenorhabditis</taxon>
    </lineage>
</organism>
<dbReference type="Pfam" id="PF10166">
    <property type="entry name" value="DUF2368"/>
    <property type="match status" value="1"/>
</dbReference>
<dbReference type="PANTHER" id="PTHR13411:SF6">
    <property type="entry name" value="PLASMINOGEN RECEPTOR (KT)"/>
    <property type="match status" value="1"/>
</dbReference>
<dbReference type="Proteomes" id="UP001152747">
    <property type="component" value="Unassembled WGS sequence"/>
</dbReference>
<keyword evidence="2" id="KW-1185">Reference proteome</keyword>
<evidence type="ECO:0000313" key="2">
    <source>
        <dbReference type="Proteomes" id="UP001152747"/>
    </source>
</evidence>
<comment type="caution">
    <text evidence="1">The sequence shown here is derived from an EMBL/GenBank/DDBJ whole genome shotgun (WGS) entry which is preliminary data.</text>
</comment>
<gene>
    <name evidence="1" type="ORF">CAMP_LOCUS4092</name>
</gene>
<dbReference type="InterPro" id="IPR019319">
    <property type="entry name" value="Plg-R(KT)"/>
</dbReference>
<proteinExistence type="predicted"/>
<accession>A0A9P1IAE5</accession>
<protein>
    <submittedName>
        <fullName evidence="1">Uncharacterized protein</fullName>
    </submittedName>
</protein>
<sequence length="128" mass="14729">MNFVEKLKKIYDEEFEKRLVAENVNFAQRRAVEIIERRDRLSWEVLAVGTTTIVLLAAGSVYKRKDVIIPIVPLIMGVGYRYDAAHGGNKDTIREEAENLLKTNNMNLNYVGGSITLKDVDKYRNTYF</sequence>
<dbReference type="PANTHER" id="PTHR13411">
    <property type="entry name" value="PLASMINOGEN RECEPTOR (KT)"/>
    <property type="match status" value="1"/>
</dbReference>
<dbReference type="OrthoDB" id="10256697at2759"/>
<dbReference type="EMBL" id="CANHGI010000002">
    <property type="protein sequence ID" value="CAI5441455.1"/>
    <property type="molecule type" value="Genomic_DNA"/>
</dbReference>
<evidence type="ECO:0000313" key="1">
    <source>
        <dbReference type="EMBL" id="CAI5441455.1"/>
    </source>
</evidence>